<sequence length="158" mass="18011">MPFDIEQTESLLSYLRTSGRIGPSEQANIRVLGGGLSNRTVLVERASSEAWVVKQPLRRLRVPIEWYSSPERIHREALGLIWLEQLAPAGTITPLVFEDEPQHLLAMRAVRKPHDDWKTQLLEGRVDLRYVGQFGTILGTLQRNSSQRRAELPAQFND</sequence>
<organism evidence="1 2">
    <name type="scientific">Kouleothrix aurantiaca</name>
    <dbReference type="NCBI Taxonomy" id="186479"/>
    <lineage>
        <taxon>Bacteria</taxon>
        <taxon>Bacillati</taxon>
        <taxon>Chloroflexota</taxon>
        <taxon>Chloroflexia</taxon>
        <taxon>Chloroflexales</taxon>
        <taxon>Roseiflexineae</taxon>
        <taxon>Roseiflexaceae</taxon>
        <taxon>Kouleothrix</taxon>
    </lineage>
</organism>
<evidence type="ECO:0008006" key="3">
    <source>
        <dbReference type="Google" id="ProtNLM"/>
    </source>
</evidence>
<comment type="caution">
    <text evidence="1">The sequence shown here is derived from an EMBL/GenBank/DDBJ whole genome shotgun (WGS) entry which is preliminary data.</text>
</comment>
<accession>A0A0P9CS08</accession>
<dbReference type="SUPFAM" id="SSF56112">
    <property type="entry name" value="Protein kinase-like (PK-like)"/>
    <property type="match status" value="1"/>
</dbReference>
<name>A0A0P9CS08_9CHLR</name>
<gene>
    <name evidence="1" type="ORF">SE17_38185</name>
</gene>
<protein>
    <recommendedName>
        <fullName evidence="3">Aminoglycoside phosphotransferase domain-containing protein</fullName>
    </recommendedName>
</protein>
<keyword evidence="2" id="KW-1185">Reference proteome</keyword>
<evidence type="ECO:0000313" key="2">
    <source>
        <dbReference type="Proteomes" id="UP000050509"/>
    </source>
</evidence>
<dbReference type="EMBL" id="LJCR01002671">
    <property type="protein sequence ID" value="KPV48418.1"/>
    <property type="molecule type" value="Genomic_DNA"/>
</dbReference>
<dbReference type="Gene3D" id="3.30.200.20">
    <property type="entry name" value="Phosphorylase Kinase, domain 1"/>
    <property type="match status" value="1"/>
</dbReference>
<proteinExistence type="predicted"/>
<dbReference type="AlphaFoldDB" id="A0A0P9CS08"/>
<reference evidence="1 2" key="1">
    <citation type="submission" date="2015-09" db="EMBL/GenBank/DDBJ databases">
        <title>Draft genome sequence of Kouleothrix aurantiaca JCM 19913.</title>
        <authorList>
            <person name="Hemp J."/>
        </authorList>
    </citation>
    <scope>NUCLEOTIDE SEQUENCE [LARGE SCALE GENOMIC DNA]</scope>
    <source>
        <strain evidence="1 2">COM-B</strain>
    </source>
</reference>
<evidence type="ECO:0000313" key="1">
    <source>
        <dbReference type="EMBL" id="KPV48418.1"/>
    </source>
</evidence>
<dbReference type="InterPro" id="IPR011009">
    <property type="entry name" value="Kinase-like_dom_sf"/>
</dbReference>
<feature type="non-terminal residue" evidence="1">
    <location>
        <position position="158"/>
    </location>
</feature>
<dbReference type="Proteomes" id="UP000050509">
    <property type="component" value="Unassembled WGS sequence"/>
</dbReference>